<name>A0A9E7SJK0_9CAUD</name>
<gene>
    <name evidence="1" type="ORF">DOMOVOI_00380</name>
</gene>
<accession>A0A9E7SJK0</accession>
<reference evidence="1 2" key="1">
    <citation type="submission" date="2022-05" db="EMBL/GenBank/DDBJ databases">
        <authorList>
            <person name="Friedrich I."/>
            <person name="Poehlein A."/>
            <person name="Schneider D."/>
            <person name="Hertel R."/>
            <person name="Daniel R."/>
        </authorList>
    </citation>
    <scope>NUCLEOTIDE SEQUENCE [LARGE SCALE GENOMIC DNA]</scope>
</reference>
<sequence>MTSKLIEIRGPSAQEAEDGAWVVFHRREPGGLEHFIKASYYEGSYHQWGSTTPILGDNVAAVTAWADAMRGLEPYTDEEDEDDEVEVGDWEVGQRAYVGDEADRGEIVEIITEGLTDADAGHARVKMQLDYWPTGDLWEGSIRDIETLDDEGD</sequence>
<protein>
    <submittedName>
        <fullName evidence="1">Uncharacterized protein</fullName>
    </submittedName>
</protein>
<organism evidence="1 2">
    <name type="scientific">Brevundimonas phage vB_BpoS-Domovoi</name>
    <dbReference type="NCBI Taxonomy" id="2948598"/>
    <lineage>
        <taxon>Viruses</taxon>
        <taxon>Duplodnaviria</taxon>
        <taxon>Heunggongvirae</taxon>
        <taxon>Uroviricota</taxon>
        <taxon>Caudoviricetes</taxon>
        <taxon>Jeanschmidtviridae</taxon>
        <taxon>Marchewkavirus</taxon>
        <taxon>Marchewkavirus domovoi</taxon>
    </lineage>
</organism>
<dbReference type="EMBL" id="ON529855">
    <property type="protein sequence ID" value="USN14513.1"/>
    <property type="molecule type" value="Genomic_DNA"/>
</dbReference>
<keyword evidence="2" id="KW-1185">Reference proteome</keyword>
<dbReference type="Proteomes" id="UP001057221">
    <property type="component" value="Segment"/>
</dbReference>
<evidence type="ECO:0000313" key="2">
    <source>
        <dbReference type="Proteomes" id="UP001057221"/>
    </source>
</evidence>
<evidence type="ECO:0000313" key="1">
    <source>
        <dbReference type="EMBL" id="USN14513.1"/>
    </source>
</evidence>
<proteinExistence type="predicted"/>